<keyword evidence="3" id="KW-1185">Reference proteome</keyword>
<evidence type="ECO:0000313" key="2">
    <source>
        <dbReference type="EMBL" id="RXW32120.1"/>
    </source>
</evidence>
<dbReference type="RefSeq" id="WP_129458859.1">
    <property type="nucleotide sequence ID" value="NZ_PPCV01000005.1"/>
</dbReference>
<dbReference type="GO" id="GO:0016747">
    <property type="term" value="F:acyltransferase activity, transferring groups other than amino-acyl groups"/>
    <property type="evidence" value="ECO:0007669"/>
    <property type="project" value="InterPro"/>
</dbReference>
<feature type="domain" description="N-acetyltransferase" evidence="1">
    <location>
        <begin position="140"/>
        <end position="274"/>
    </location>
</feature>
<evidence type="ECO:0000313" key="3">
    <source>
        <dbReference type="Proteomes" id="UP000290624"/>
    </source>
</evidence>
<dbReference type="Pfam" id="PF00583">
    <property type="entry name" value="Acetyltransf_1"/>
    <property type="match status" value="1"/>
</dbReference>
<dbReference type="EMBL" id="PPCV01000005">
    <property type="protein sequence ID" value="RXW32120.1"/>
    <property type="molecule type" value="Genomic_DNA"/>
</dbReference>
<comment type="caution">
    <text evidence="2">The sequence shown here is derived from an EMBL/GenBank/DDBJ whole genome shotgun (WGS) entry which is preliminary data.</text>
</comment>
<dbReference type="PROSITE" id="PS51186">
    <property type="entry name" value="GNAT"/>
    <property type="match status" value="1"/>
</dbReference>
<dbReference type="Pfam" id="PF13312">
    <property type="entry name" value="DUF4081"/>
    <property type="match status" value="1"/>
</dbReference>
<evidence type="ECO:0000259" key="1">
    <source>
        <dbReference type="PROSITE" id="PS51186"/>
    </source>
</evidence>
<organism evidence="2 3">
    <name type="scientific">Propioniciclava flava</name>
    <dbReference type="NCBI Taxonomy" id="2072026"/>
    <lineage>
        <taxon>Bacteria</taxon>
        <taxon>Bacillati</taxon>
        <taxon>Actinomycetota</taxon>
        <taxon>Actinomycetes</taxon>
        <taxon>Propionibacteriales</taxon>
        <taxon>Propionibacteriaceae</taxon>
        <taxon>Propioniciclava</taxon>
    </lineage>
</organism>
<dbReference type="InterPro" id="IPR025289">
    <property type="entry name" value="DUF4081"/>
</dbReference>
<proteinExistence type="predicted"/>
<dbReference type="SUPFAM" id="SSF55729">
    <property type="entry name" value="Acyl-CoA N-acyltransferases (Nat)"/>
    <property type="match status" value="1"/>
</dbReference>
<accession>A0A4Q2EEU7</accession>
<sequence length="274" mass="30078">MHARVLDSTDHALVSALLDKDPVGNCFVASRVDAGLLNLGPGELWGYPAHQPRSLLHVGANLVAVNPDEEALDAFSEDLGAWRRFVAIVGPRDVALGLQRRLTRLWGRAYANPRIVRERQFLMVRTEPSPVSVDPLVTRAVFDDFESYLTGAVAMYREELDEDPLATNAVGYRRYVRSLIDTGRAFARREDGEVVFKADLGAVTDHVAQIQGVWVAPRLRGRGLSVPAMAAVTNAILEQGRVASLYVNDFNAAAVACYLRCGYVVVDELASVLY</sequence>
<dbReference type="InterPro" id="IPR016181">
    <property type="entry name" value="Acyl_CoA_acyltransferase"/>
</dbReference>
<dbReference type="Proteomes" id="UP000290624">
    <property type="component" value="Unassembled WGS sequence"/>
</dbReference>
<protein>
    <submittedName>
        <fullName evidence="2">DUF4081 domain-containing protein</fullName>
    </submittedName>
</protein>
<dbReference type="Gene3D" id="3.40.630.30">
    <property type="match status" value="1"/>
</dbReference>
<dbReference type="AlphaFoldDB" id="A0A4Q2EEU7"/>
<reference evidence="2 3" key="1">
    <citation type="submission" date="2018-01" db="EMBL/GenBank/DDBJ databases">
        <title>Lactibacter flavus gen. nov., sp. nov., a novel bacterium of the family Propionibacteriaceae isolated from raw milk and dairy products.</title>
        <authorList>
            <person name="Wenning M."/>
            <person name="Breitenwieser F."/>
            <person name="Huptas C."/>
            <person name="von Neubeck M."/>
            <person name="Busse H.-J."/>
            <person name="Scherer S."/>
        </authorList>
    </citation>
    <scope>NUCLEOTIDE SEQUENCE [LARGE SCALE GENOMIC DNA]</scope>
    <source>
        <strain evidence="2 3">VG341</strain>
    </source>
</reference>
<name>A0A4Q2EEU7_9ACTN</name>
<gene>
    <name evidence="2" type="ORF">C1706_08760</name>
</gene>
<dbReference type="InterPro" id="IPR000182">
    <property type="entry name" value="GNAT_dom"/>
</dbReference>
<dbReference type="OrthoDB" id="5241264at2"/>